<sequence>MVRPKTKEKRGHRTYHGKHKNMRGGGTRGGRGDSGKCKHHFMRSILLGTEMGKHGFVRLPLAEEVDVVNVDELDQLAGQDGKVEINELKVLGRGRVTRKLEVKALGFTATAKSKIEAAGGQAVVV</sequence>
<dbReference type="EMBL" id="JAAYUN010000167">
    <property type="protein sequence ID" value="NLJ23356.1"/>
    <property type="molecule type" value="Genomic_DNA"/>
</dbReference>
<evidence type="ECO:0000256" key="1">
    <source>
        <dbReference type="ARBA" id="ARBA00007320"/>
    </source>
</evidence>
<dbReference type="GO" id="GO:0015934">
    <property type="term" value="C:large ribosomal subunit"/>
    <property type="evidence" value="ECO:0007669"/>
    <property type="project" value="InterPro"/>
</dbReference>
<evidence type="ECO:0000259" key="8">
    <source>
        <dbReference type="Pfam" id="PF00828"/>
    </source>
</evidence>
<proteinExistence type="inferred from homology"/>
<dbReference type="SUPFAM" id="SSF52080">
    <property type="entry name" value="Ribosomal proteins L15p and L18e"/>
    <property type="match status" value="1"/>
</dbReference>
<dbReference type="Pfam" id="PF00828">
    <property type="entry name" value="Ribosomal_L27A"/>
    <property type="match status" value="1"/>
</dbReference>
<comment type="similarity">
    <text evidence="1 5 6">Belongs to the universal ribosomal protein uL15 family.</text>
</comment>
<dbReference type="InterPro" id="IPR027386">
    <property type="entry name" value="Rbsml_uL15_N"/>
</dbReference>
<comment type="caution">
    <text evidence="9">The sequence shown here is derived from an EMBL/GenBank/DDBJ whole genome shotgun (WGS) entry which is preliminary data.</text>
</comment>
<comment type="subunit">
    <text evidence="5">Part of the 50S ribosomal subunit.</text>
</comment>
<dbReference type="GO" id="GO:0006412">
    <property type="term" value="P:translation"/>
    <property type="evidence" value="ECO:0007669"/>
    <property type="project" value="UniProtKB-UniRule"/>
</dbReference>
<dbReference type="RefSeq" id="WP_273271932.1">
    <property type="nucleotide sequence ID" value="NZ_CAJYDL010000001.1"/>
</dbReference>
<keyword evidence="2 5" id="KW-0689">Ribosomal protein</keyword>
<organism evidence="9 10">
    <name type="scientific">Methanothrix soehngenii</name>
    <name type="common">Methanosaeta concilii</name>
    <dbReference type="NCBI Taxonomy" id="2223"/>
    <lineage>
        <taxon>Archaea</taxon>
        <taxon>Methanobacteriati</taxon>
        <taxon>Methanobacteriota</taxon>
        <taxon>Stenosarchaea group</taxon>
        <taxon>Methanomicrobia</taxon>
        <taxon>Methanotrichales</taxon>
        <taxon>Methanotrichaceae</taxon>
        <taxon>Methanothrix</taxon>
    </lineage>
</organism>
<evidence type="ECO:0000256" key="4">
    <source>
        <dbReference type="ARBA" id="ARBA00035200"/>
    </source>
</evidence>
<name>A0A7K4AK17_METSH</name>
<accession>A0A7K4AK17</accession>
<feature type="compositionally biased region" description="Basic residues" evidence="7">
    <location>
        <begin position="1"/>
        <end position="22"/>
    </location>
</feature>
<evidence type="ECO:0000256" key="5">
    <source>
        <dbReference type="HAMAP-Rule" id="MF_01341"/>
    </source>
</evidence>
<dbReference type="InterPro" id="IPR021131">
    <property type="entry name" value="Ribosomal_uL15/eL18"/>
</dbReference>
<evidence type="ECO:0000256" key="2">
    <source>
        <dbReference type="ARBA" id="ARBA00022980"/>
    </source>
</evidence>
<dbReference type="GO" id="GO:0003735">
    <property type="term" value="F:structural constituent of ribosome"/>
    <property type="evidence" value="ECO:0007669"/>
    <property type="project" value="InterPro"/>
</dbReference>
<evidence type="ECO:0000256" key="7">
    <source>
        <dbReference type="SAM" id="MobiDB-lite"/>
    </source>
</evidence>
<evidence type="ECO:0000313" key="9">
    <source>
        <dbReference type="EMBL" id="NLJ23356.1"/>
    </source>
</evidence>
<dbReference type="PROSITE" id="PS00475">
    <property type="entry name" value="RIBOSOMAL_L15"/>
    <property type="match status" value="1"/>
</dbReference>
<dbReference type="AlphaFoldDB" id="A0A7K4AK17"/>
<gene>
    <name evidence="5" type="primary">rpl15</name>
    <name evidence="9" type="ORF">GX426_09660</name>
</gene>
<dbReference type="GO" id="GO:0019843">
    <property type="term" value="F:rRNA binding"/>
    <property type="evidence" value="ECO:0007669"/>
    <property type="project" value="UniProtKB-UniRule"/>
</dbReference>
<keyword evidence="3 5" id="KW-0687">Ribonucleoprotein</keyword>
<dbReference type="InterPro" id="IPR030878">
    <property type="entry name" value="Ribosomal_uL15"/>
</dbReference>
<dbReference type="InterPro" id="IPR036227">
    <property type="entry name" value="Ribosomal_uL15/eL18_sf"/>
</dbReference>
<evidence type="ECO:0000256" key="3">
    <source>
        <dbReference type="ARBA" id="ARBA00023274"/>
    </source>
</evidence>
<feature type="region of interest" description="Disordered" evidence="7">
    <location>
        <begin position="1"/>
        <end position="36"/>
    </location>
</feature>
<keyword evidence="5" id="KW-0699">rRNA-binding</keyword>
<dbReference type="InterPro" id="IPR001196">
    <property type="entry name" value="Ribosomal_uL15_CS"/>
</dbReference>
<evidence type="ECO:0000313" key="10">
    <source>
        <dbReference type="Proteomes" id="UP000544742"/>
    </source>
</evidence>
<evidence type="ECO:0000256" key="6">
    <source>
        <dbReference type="RuleBase" id="RU003888"/>
    </source>
</evidence>
<keyword evidence="5" id="KW-0694">RNA-binding</keyword>
<comment type="function">
    <text evidence="5">Binds to the 23S rRNA.</text>
</comment>
<dbReference type="Gene3D" id="4.10.990.10">
    <property type="match status" value="1"/>
</dbReference>
<dbReference type="HAMAP" id="MF_01341">
    <property type="entry name" value="Ribosomal_uL15"/>
    <property type="match status" value="1"/>
</dbReference>
<reference evidence="9 10" key="1">
    <citation type="journal article" date="2020" name="Biotechnol. Biofuels">
        <title>New insights from the biogas microbiome by comprehensive genome-resolved metagenomics of nearly 1600 species originating from multiple anaerobic digesters.</title>
        <authorList>
            <person name="Campanaro S."/>
            <person name="Treu L."/>
            <person name="Rodriguez-R L.M."/>
            <person name="Kovalovszki A."/>
            <person name="Ziels R.M."/>
            <person name="Maus I."/>
            <person name="Zhu X."/>
            <person name="Kougias P.G."/>
            <person name="Basile A."/>
            <person name="Luo G."/>
            <person name="Schluter A."/>
            <person name="Konstantinidis K.T."/>
            <person name="Angelidaki I."/>
        </authorList>
    </citation>
    <scope>NUCLEOTIDE SEQUENCE [LARGE SCALE GENOMIC DNA]</scope>
    <source>
        <strain evidence="9">AS27yjCOA_157</strain>
    </source>
</reference>
<dbReference type="Gene3D" id="3.100.10.10">
    <property type="match status" value="1"/>
</dbReference>
<protein>
    <recommendedName>
        <fullName evidence="4 5">Large ribosomal subunit protein uL15</fullName>
    </recommendedName>
</protein>
<dbReference type="Proteomes" id="UP000544742">
    <property type="component" value="Unassembled WGS sequence"/>
</dbReference>
<feature type="domain" description="Large ribosomal subunit protein uL15/eL18" evidence="8">
    <location>
        <begin position="67"/>
        <end position="123"/>
    </location>
</feature>